<protein>
    <submittedName>
        <fullName evidence="2">FixH family protein</fullName>
    </submittedName>
</protein>
<dbReference type="InterPro" id="IPR008620">
    <property type="entry name" value="FixH"/>
</dbReference>
<dbReference type="Pfam" id="PF05751">
    <property type="entry name" value="FixH"/>
    <property type="match status" value="1"/>
</dbReference>
<keyword evidence="1" id="KW-1133">Transmembrane helix</keyword>
<dbReference type="RefSeq" id="WP_336622160.1">
    <property type="nucleotide sequence ID" value="NZ_JAUFQN010000019.1"/>
</dbReference>
<dbReference type="EMBL" id="JBHMFB010000007">
    <property type="protein sequence ID" value="MFB9088464.1"/>
    <property type="molecule type" value="Genomic_DNA"/>
</dbReference>
<evidence type="ECO:0000313" key="2">
    <source>
        <dbReference type="EMBL" id="MFB9088464.1"/>
    </source>
</evidence>
<keyword evidence="1" id="KW-0472">Membrane</keyword>
<organism evidence="2 3">
    <name type="scientific">Flavobacterium paronense</name>
    <dbReference type="NCBI Taxonomy" id="1392775"/>
    <lineage>
        <taxon>Bacteria</taxon>
        <taxon>Pseudomonadati</taxon>
        <taxon>Bacteroidota</taxon>
        <taxon>Flavobacteriia</taxon>
        <taxon>Flavobacteriales</taxon>
        <taxon>Flavobacteriaceae</taxon>
        <taxon>Flavobacterium</taxon>
    </lineage>
</organism>
<comment type="caution">
    <text evidence="2">The sequence shown here is derived from an EMBL/GenBank/DDBJ whole genome shotgun (WGS) entry which is preliminary data.</text>
</comment>
<name>A0ABV5GBG8_9FLAO</name>
<keyword evidence="1" id="KW-0812">Transmembrane</keyword>
<reference evidence="2 3" key="1">
    <citation type="submission" date="2024-09" db="EMBL/GenBank/DDBJ databases">
        <authorList>
            <person name="Sun Q."/>
            <person name="Mori K."/>
        </authorList>
    </citation>
    <scope>NUCLEOTIDE SEQUENCE [LARGE SCALE GENOMIC DNA]</scope>
    <source>
        <strain evidence="2 3">CECT 8460</strain>
    </source>
</reference>
<proteinExistence type="predicted"/>
<dbReference type="Proteomes" id="UP001589576">
    <property type="component" value="Unassembled WGS sequence"/>
</dbReference>
<feature type="transmembrane region" description="Helical" evidence="1">
    <location>
        <begin position="7"/>
        <end position="27"/>
    </location>
</feature>
<keyword evidence="3" id="KW-1185">Reference proteome</keyword>
<sequence length="152" mass="17533">MKIKINWGTAIVIAFALFMSFILFFVFRVQSDSKYDNELVTEEYYKKEALVQNEINSEQNANALPQKLVFGNTADGIMISFPKNLDFNKIKGIVSLYRPSNKKLDFVNPIALSDSDLLIPKKNLVGGLWDITVEWTYDGKTYLNKEELYFQQ</sequence>
<evidence type="ECO:0000313" key="3">
    <source>
        <dbReference type="Proteomes" id="UP001589576"/>
    </source>
</evidence>
<evidence type="ECO:0000256" key="1">
    <source>
        <dbReference type="SAM" id="Phobius"/>
    </source>
</evidence>
<accession>A0ABV5GBG8</accession>
<gene>
    <name evidence="2" type="ORF">ACFFUU_02495</name>
</gene>